<evidence type="ECO:0000313" key="4">
    <source>
        <dbReference type="Proteomes" id="UP001083770"/>
    </source>
</evidence>
<comment type="caution">
    <text evidence="3">The sequence shown here is derived from an EMBL/GenBank/DDBJ whole genome shotgun (WGS) entry which is preliminary data.</text>
</comment>
<protein>
    <submittedName>
        <fullName evidence="3">Uncharacterized protein</fullName>
    </submittedName>
</protein>
<gene>
    <name evidence="3" type="ORF">O4G74_11270</name>
</gene>
<dbReference type="EMBL" id="JAPWGW010000003">
    <property type="protein sequence ID" value="MCZ4298640.1"/>
    <property type="molecule type" value="Genomic_DNA"/>
</dbReference>
<feature type="region of interest" description="Disordered" evidence="1">
    <location>
        <begin position="26"/>
        <end position="92"/>
    </location>
</feature>
<feature type="signal peptide" evidence="2">
    <location>
        <begin position="1"/>
        <end position="29"/>
    </location>
</feature>
<keyword evidence="2" id="KW-0732">Signal</keyword>
<feature type="compositionally biased region" description="Pro residues" evidence="1">
    <location>
        <begin position="47"/>
        <end position="58"/>
    </location>
</feature>
<sequence length="271" mass="28898">MISIRHPRRGLLLSLAGLTASGLPMAAHAQQDRNAPPTTLPFEPTVPSAPPGYEPPAQPRNQPSRAPQTSTRATPQRTVQAEPAPPPGDPLCYEIGPYIREGVSASRFAGLSQSTAAGFAIGSFPAGEALREIGAGECAVAIPGAAPFSVASPYNQVTCTLLIDQSDEASLESMRQRRDDLKDRIAACPAVAEWQAELVDTAGERNGALTSDQVFSHPDVRVEMVVRAQQRNKLGQWPDDYIRTLSLILRTPNPDAPPPPEDAAPALDDME</sequence>
<accession>A0ABT4LWA1</accession>
<feature type="region of interest" description="Disordered" evidence="1">
    <location>
        <begin position="250"/>
        <end position="271"/>
    </location>
</feature>
<dbReference type="Proteomes" id="UP001083770">
    <property type="component" value="Unassembled WGS sequence"/>
</dbReference>
<feature type="compositionally biased region" description="Polar residues" evidence="1">
    <location>
        <begin position="59"/>
        <end position="79"/>
    </location>
</feature>
<reference evidence="3" key="1">
    <citation type="submission" date="2022-12" db="EMBL/GenBank/DDBJ databases">
        <title>Bacterial isolates from different developmental stages of Nematostella vectensis.</title>
        <authorList>
            <person name="Fraune S."/>
        </authorList>
    </citation>
    <scope>NUCLEOTIDE SEQUENCE</scope>
    <source>
        <strain evidence="3">G21632-S1</strain>
    </source>
</reference>
<evidence type="ECO:0000256" key="1">
    <source>
        <dbReference type="SAM" id="MobiDB-lite"/>
    </source>
</evidence>
<name>A0ABT4LWA1_9PROT</name>
<feature type="chain" id="PRO_5045879190" evidence="2">
    <location>
        <begin position="30"/>
        <end position="271"/>
    </location>
</feature>
<organism evidence="3 4">
    <name type="scientific">Henriciella marina</name>
    <dbReference type="NCBI Taxonomy" id="453851"/>
    <lineage>
        <taxon>Bacteria</taxon>
        <taxon>Pseudomonadati</taxon>
        <taxon>Pseudomonadota</taxon>
        <taxon>Alphaproteobacteria</taxon>
        <taxon>Hyphomonadales</taxon>
        <taxon>Hyphomonadaceae</taxon>
        <taxon>Henriciella</taxon>
    </lineage>
</organism>
<dbReference type="RefSeq" id="WP_269402708.1">
    <property type="nucleotide sequence ID" value="NZ_JAPWGW010000003.1"/>
</dbReference>
<keyword evidence="4" id="KW-1185">Reference proteome</keyword>
<evidence type="ECO:0000313" key="3">
    <source>
        <dbReference type="EMBL" id="MCZ4298640.1"/>
    </source>
</evidence>
<evidence type="ECO:0000256" key="2">
    <source>
        <dbReference type="SAM" id="SignalP"/>
    </source>
</evidence>
<proteinExistence type="predicted"/>